<dbReference type="GO" id="GO:0008270">
    <property type="term" value="F:zinc ion binding"/>
    <property type="evidence" value="ECO:0007669"/>
    <property type="project" value="UniProtKB-KW"/>
</dbReference>
<keyword evidence="13" id="KW-0539">Nucleus</keyword>
<feature type="compositionally biased region" description="Low complexity" evidence="15">
    <location>
        <begin position="159"/>
        <end position="168"/>
    </location>
</feature>
<keyword evidence="5" id="KW-0479">Metal-binding</keyword>
<name>A0ABD3UUR4_SINWO</name>
<keyword evidence="12" id="KW-0804">Transcription</keyword>
<accession>A0ABD3UUR4</accession>
<sequence>MTHMLSSLANGKVVLVLEGGYNLVSISNCMAACTSVLLGDPCPHWAYKPPKEGAVNSIQNVIGTHKKYWKSLKFAVGLPSIGSMGAEVKVISDKTDAMAVQREAVLKVGDNTQDPKDLTEQRKDHTEVPTSEDTDQLADCLQNIVVGGEVDSASNRADSTSTGSAFEGGAAGGSQPTENSSMKLLKEMEAQGVEQMYAVQPLPWCPHLEHVTPVPTKGLNTSDPCEECGNVGENWVCLVCYKVYCGRYVNEHMVMHGETENHPIVLSYADLSVWCYGCNNYVHNDVIQPAKAAAHLSKFDEPLPGM</sequence>
<dbReference type="FunFam" id="3.30.40.10:FF:000342">
    <property type="entry name" value="Histone deacetylase 6"/>
    <property type="match status" value="1"/>
</dbReference>
<evidence type="ECO:0000256" key="3">
    <source>
        <dbReference type="ARBA" id="ARBA00007738"/>
    </source>
</evidence>
<evidence type="ECO:0000313" key="17">
    <source>
        <dbReference type="EMBL" id="KAL3852511.1"/>
    </source>
</evidence>
<evidence type="ECO:0000256" key="1">
    <source>
        <dbReference type="ARBA" id="ARBA00001947"/>
    </source>
</evidence>
<evidence type="ECO:0000256" key="12">
    <source>
        <dbReference type="ARBA" id="ARBA00023163"/>
    </source>
</evidence>
<evidence type="ECO:0000256" key="8">
    <source>
        <dbReference type="ARBA" id="ARBA00022801"/>
    </source>
</evidence>
<dbReference type="SUPFAM" id="SSF57850">
    <property type="entry name" value="RING/U-box"/>
    <property type="match status" value="1"/>
</dbReference>
<dbReference type="EMBL" id="JBJQND010000015">
    <property type="protein sequence ID" value="KAL3852511.1"/>
    <property type="molecule type" value="Genomic_DNA"/>
</dbReference>
<dbReference type="Gene3D" id="3.30.40.10">
    <property type="entry name" value="Zinc/RING finger domain, C3HC4 (zinc finger)"/>
    <property type="match status" value="1"/>
</dbReference>
<evidence type="ECO:0000256" key="15">
    <source>
        <dbReference type="SAM" id="MobiDB-lite"/>
    </source>
</evidence>
<evidence type="ECO:0000259" key="16">
    <source>
        <dbReference type="PROSITE" id="PS50271"/>
    </source>
</evidence>
<evidence type="ECO:0000256" key="7">
    <source>
        <dbReference type="ARBA" id="ARBA00022771"/>
    </source>
</evidence>
<protein>
    <recommendedName>
        <fullName evidence="16">UBP-type domain-containing protein</fullName>
    </recommendedName>
</protein>
<evidence type="ECO:0000256" key="14">
    <source>
        <dbReference type="PROSITE-ProRule" id="PRU00502"/>
    </source>
</evidence>
<keyword evidence="11" id="KW-0805">Transcription regulation</keyword>
<comment type="cofactor">
    <cofactor evidence="1">
        <name>Zn(2+)</name>
        <dbReference type="ChEBI" id="CHEBI:29105"/>
    </cofactor>
</comment>
<evidence type="ECO:0000256" key="9">
    <source>
        <dbReference type="ARBA" id="ARBA00022833"/>
    </source>
</evidence>
<dbReference type="GO" id="GO:0006325">
    <property type="term" value="P:chromatin organization"/>
    <property type="evidence" value="ECO:0007669"/>
    <property type="project" value="UniProtKB-KW"/>
</dbReference>
<evidence type="ECO:0000313" key="18">
    <source>
        <dbReference type="Proteomes" id="UP001634394"/>
    </source>
</evidence>
<dbReference type="Proteomes" id="UP001634394">
    <property type="component" value="Unassembled WGS sequence"/>
</dbReference>
<dbReference type="InterPro" id="IPR023696">
    <property type="entry name" value="Ureohydrolase_dom_sf"/>
</dbReference>
<reference evidence="17 18" key="1">
    <citation type="submission" date="2024-11" db="EMBL/GenBank/DDBJ databases">
        <title>Chromosome-level genome assembly of the freshwater bivalve Anodonta woodiana.</title>
        <authorList>
            <person name="Chen X."/>
        </authorList>
    </citation>
    <scope>NUCLEOTIDE SEQUENCE [LARGE SCALE GENOMIC DNA]</scope>
    <source>
        <strain evidence="17">MN2024</strain>
        <tissue evidence="17">Gills</tissue>
    </source>
</reference>
<evidence type="ECO:0000256" key="13">
    <source>
        <dbReference type="ARBA" id="ARBA00023242"/>
    </source>
</evidence>
<dbReference type="GO" id="GO:0005634">
    <property type="term" value="C:nucleus"/>
    <property type="evidence" value="ECO:0007669"/>
    <property type="project" value="UniProtKB-SubCell"/>
</dbReference>
<evidence type="ECO:0000256" key="4">
    <source>
        <dbReference type="ARBA" id="ARBA00022491"/>
    </source>
</evidence>
<dbReference type="Gene3D" id="3.40.800.20">
    <property type="entry name" value="Histone deacetylase domain"/>
    <property type="match status" value="1"/>
</dbReference>
<comment type="caution">
    <text evidence="17">The sequence shown here is derived from an EMBL/GenBank/DDBJ whole genome shotgun (WGS) entry which is preliminary data.</text>
</comment>
<dbReference type="PANTHER" id="PTHR47665">
    <property type="entry name" value="HISTONE DEACETYLASE-LIKE PROTEIN"/>
    <property type="match status" value="1"/>
</dbReference>
<keyword evidence="4" id="KW-0678">Repressor</keyword>
<keyword evidence="10" id="KW-0156">Chromatin regulator</keyword>
<comment type="similarity">
    <text evidence="3">Belongs to the histone deacetylase family. HD type 2 subfamily.</text>
</comment>
<keyword evidence="9" id="KW-0862">Zinc</keyword>
<evidence type="ECO:0000256" key="11">
    <source>
        <dbReference type="ARBA" id="ARBA00023015"/>
    </source>
</evidence>
<dbReference type="GO" id="GO:0016787">
    <property type="term" value="F:hydrolase activity"/>
    <property type="evidence" value="ECO:0007669"/>
    <property type="project" value="UniProtKB-KW"/>
</dbReference>
<gene>
    <name evidence="17" type="ORF">ACJMK2_016140</name>
</gene>
<keyword evidence="18" id="KW-1185">Reference proteome</keyword>
<proteinExistence type="inferred from homology"/>
<feature type="domain" description="UBP-type" evidence="16">
    <location>
        <begin position="203"/>
        <end position="301"/>
    </location>
</feature>
<dbReference type="PROSITE" id="PS50271">
    <property type="entry name" value="ZF_UBP"/>
    <property type="match status" value="1"/>
</dbReference>
<dbReference type="InterPro" id="IPR013083">
    <property type="entry name" value="Znf_RING/FYVE/PHD"/>
</dbReference>
<dbReference type="SUPFAM" id="SSF52768">
    <property type="entry name" value="Arginase/deacetylase"/>
    <property type="match status" value="1"/>
</dbReference>
<feature type="compositionally biased region" description="Basic and acidic residues" evidence="15">
    <location>
        <begin position="113"/>
        <end position="127"/>
    </location>
</feature>
<evidence type="ECO:0000256" key="6">
    <source>
        <dbReference type="ARBA" id="ARBA00022737"/>
    </source>
</evidence>
<evidence type="ECO:0000256" key="10">
    <source>
        <dbReference type="ARBA" id="ARBA00022853"/>
    </source>
</evidence>
<dbReference type="Pfam" id="PF02148">
    <property type="entry name" value="zf-UBP"/>
    <property type="match status" value="1"/>
</dbReference>
<dbReference type="PANTHER" id="PTHR47665:SF1">
    <property type="entry name" value="HISTONE DEACETYLASE-LIKE PROTEIN"/>
    <property type="match status" value="1"/>
</dbReference>
<feature type="region of interest" description="Disordered" evidence="15">
    <location>
        <begin position="151"/>
        <end position="179"/>
    </location>
</feature>
<dbReference type="InterPro" id="IPR037138">
    <property type="entry name" value="His_deacetylse_dom_sf"/>
</dbReference>
<organism evidence="17 18">
    <name type="scientific">Sinanodonta woodiana</name>
    <name type="common">Chinese pond mussel</name>
    <name type="synonym">Anodonta woodiana</name>
    <dbReference type="NCBI Taxonomy" id="1069815"/>
    <lineage>
        <taxon>Eukaryota</taxon>
        <taxon>Metazoa</taxon>
        <taxon>Spiralia</taxon>
        <taxon>Lophotrochozoa</taxon>
        <taxon>Mollusca</taxon>
        <taxon>Bivalvia</taxon>
        <taxon>Autobranchia</taxon>
        <taxon>Heteroconchia</taxon>
        <taxon>Palaeoheterodonta</taxon>
        <taxon>Unionida</taxon>
        <taxon>Unionoidea</taxon>
        <taxon>Unionidae</taxon>
        <taxon>Unioninae</taxon>
        <taxon>Sinanodonta</taxon>
    </lineage>
</organism>
<dbReference type="AlphaFoldDB" id="A0ABD3UUR4"/>
<feature type="region of interest" description="Disordered" evidence="15">
    <location>
        <begin position="108"/>
        <end position="134"/>
    </location>
</feature>
<comment type="subcellular location">
    <subcellularLocation>
        <location evidence="2">Nucleus</location>
    </subcellularLocation>
</comment>
<keyword evidence="8" id="KW-0378">Hydrolase</keyword>
<evidence type="ECO:0000256" key="5">
    <source>
        <dbReference type="ARBA" id="ARBA00022723"/>
    </source>
</evidence>
<evidence type="ECO:0000256" key="2">
    <source>
        <dbReference type="ARBA" id="ARBA00004123"/>
    </source>
</evidence>
<keyword evidence="6" id="KW-0677">Repeat</keyword>
<dbReference type="SMART" id="SM00290">
    <property type="entry name" value="ZnF_UBP"/>
    <property type="match status" value="1"/>
</dbReference>
<keyword evidence="7 14" id="KW-0863">Zinc-finger</keyword>
<dbReference type="InterPro" id="IPR001607">
    <property type="entry name" value="Znf_UBP"/>
</dbReference>